<sequence>METPVDDLDQRLQDANDPLTDIMPAAITLAMMCRHRTMANWLRTEFDGYGEGDQLPPYRIGLPGHLVARSPQYGWIPAPIDDEQKETLGHQNLHEGVKSLEKTCLACKKGSGHRITYDPEKLAELQSRINLSAELAITVSRDTYSDLLRVIRSTIYLWTQSLMGAGLGGAHNSLSAKEREQVAHLDDPTQFWRRAITEVDTLPVPGVRNVGFLERLFGGAG</sequence>
<evidence type="ECO:0000313" key="2">
    <source>
        <dbReference type="EMBL" id="TBW55146.1"/>
    </source>
</evidence>
<feature type="domain" description="AbiTii" evidence="1">
    <location>
        <begin position="6"/>
        <end position="183"/>
    </location>
</feature>
<proteinExistence type="predicted"/>
<dbReference type="Proteomes" id="UP000313645">
    <property type="component" value="Unassembled WGS sequence"/>
</dbReference>
<keyword evidence="3" id="KW-1185">Reference proteome</keyword>
<comment type="caution">
    <text evidence="2">The sequence shown here is derived from an EMBL/GenBank/DDBJ whole genome shotgun (WGS) entry which is preliminary data.</text>
</comment>
<reference evidence="2 3" key="1">
    <citation type="submission" date="2019-02" db="EMBL/GenBank/DDBJ databases">
        <title>Marinobacter halodurans sp. nov., a marine bacterium isolated from sea tidal flat.</title>
        <authorList>
            <person name="Yoo Y."/>
            <person name="Lee D.W."/>
            <person name="Kim B.S."/>
            <person name="Kim J.-J."/>
        </authorList>
    </citation>
    <scope>NUCLEOTIDE SEQUENCE [LARGE SCALE GENOMIC DNA]</scope>
    <source>
        <strain evidence="2 3">YJ-S3-2</strain>
    </source>
</reference>
<evidence type="ECO:0000313" key="3">
    <source>
        <dbReference type="Proteomes" id="UP000313645"/>
    </source>
</evidence>
<organism evidence="2 3">
    <name type="scientific">Marinobacter halodurans</name>
    <dbReference type="NCBI Taxonomy" id="2528979"/>
    <lineage>
        <taxon>Bacteria</taxon>
        <taxon>Pseudomonadati</taxon>
        <taxon>Pseudomonadota</taxon>
        <taxon>Gammaproteobacteria</taxon>
        <taxon>Pseudomonadales</taxon>
        <taxon>Marinobacteraceae</taxon>
        <taxon>Marinobacter</taxon>
    </lineage>
</organism>
<gene>
    <name evidence="2" type="ORF">EZI54_11855</name>
</gene>
<dbReference type="RefSeq" id="WP_131482102.1">
    <property type="nucleotide sequence ID" value="NZ_SJDL01000017.1"/>
</dbReference>
<evidence type="ECO:0000259" key="1">
    <source>
        <dbReference type="Pfam" id="PF18864"/>
    </source>
</evidence>
<accession>A0ABY1ZJH4</accession>
<dbReference type="InterPro" id="IPR041304">
    <property type="entry name" value="AbiTii"/>
</dbReference>
<protein>
    <recommendedName>
        <fullName evidence="1">AbiTii domain-containing protein</fullName>
    </recommendedName>
</protein>
<dbReference type="EMBL" id="SJDL01000017">
    <property type="protein sequence ID" value="TBW55146.1"/>
    <property type="molecule type" value="Genomic_DNA"/>
</dbReference>
<name>A0ABY1ZJH4_9GAMM</name>
<dbReference type="Pfam" id="PF18864">
    <property type="entry name" value="AbiTii"/>
    <property type="match status" value="1"/>
</dbReference>